<name>A0A2R6C1I8_9ARCH</name>
<reference evidence="1 2" key="1">
    <citation type="submission" date="2017-04" db="EMBL/GenBank/DDBJ databases">
        <title>Novel microbial lineages endemic to geothermal iron-oxide mats fill important gaps in the evolutionary history of Archaea.</title>
        <authorList>
            <person name="Jay Z.J."/>
            <person name="Beam J.P."/>
            <person name="Dlakic M."/>
            <person name="Rusch D.B."/>
            <person name="Kozubal M.A."/>
            <person name="Inskeep W.P."/>
        </authorList>
    </citation>
    <scope>NUCLEOTIDE SEQUENCE [LARGE SCALE GENOMIC DNA]</scope>
    <source>
        <strain evidence="1">BE_D</strain>
    </source>
</reference>
<comment type="caution">
    <text evidence="1">The sequence shown here is derived from an EMBL/GenBank/DDBJ whole genome shotgun (WGS) entry which is preliminary data.</text>
</comment>
<evidence type="ECO:0000313" key="1">
    <source>
        <dbReference type="EMBL" id="PSO04742.1"/>
    </source>
</evidence>
<organism evidence="1 2">
    <name type="scientific">Candidatus Marsarchaeota G2 archaeon BE_D</name>
    <dbReference type="NCBI Taxonomy" id="1978158"/>
    <lineage>
        <taxon>Archaea</taxon>
        <taxon>Candidatus Marsarchaeota</taxon>
        <taxon>Candidatus Marsarchaeota group 2</taxon>
    </lineage>
</organism>
<sequence>MKDHGKKGGKRRGDRDEYDELEVWVPPAEEKGKPRQRLTLLAVKDDRMKVGDDELSLIIEVTYSADGEMHCEVCQTTECIHCGYAWGIRDRYTGNPHHSKPNSKP</sequence>
<accession>A0A2R6C1I8</accession>
<evidence type="ECO:0000313" key="2">
    <source>
        <dbReference type="Proteomes" id="UP000242015"/>
    </source>
</evidence>
<dbReference type="EMBL" id="NEXF01000696">
    <property type="protein sequence ID" value="PSO04742.1"/>
    <property type="molecule type" value="Genomic_DNA"/>
</dbReference>
<proteinExistence type="predicted"/>
<gene>
    <name evidence="1" type="ORF">B9Q04_19300</name>
</gene>
<dbReference type="AlphaFoldDB" id="A0A2R6C1I8"/>
<dbReference type="Proteomes" id="UP000242015">
    <property type="component" value="Unassembled WGS sequence"/>
</dbReference>
<protein>
    <submittedName>
        <fullName evidence="1">Uncharacterized protein</fullName>
    </submittedName>
</protein>